<dbReference type="EMBL" id="LR215974">
    <property type="protein sequence ID" value="VFB04070.1"/>
    <property type="molecule type" value="Genomic_DNA"/>
</dbReference>
<dbReference type="Pfam" id="PF00722">
    <property type="entry name" value="Glyco_hydro_16"/>
    <property type="match status" value="1"/>
</dbReference>
<evidence type="ECO:0000259" key="2">
    <source>
        <dbReference type="PROSITE" id="PS51762"/>
    </source>
</evidence>
<dbReference type="InterPro" id="IPR000757">
    <property type="entry name" value="Beta-glucanase-like"/>
</dbReference>
<evidence type="ECO:0000256" key="1">
    <source>
        <dbReference type="ARBA" id="ARBA00006865"/>
    </source>
</evidence>
<dbReference type="PROSITE" id="PS51257">
    <property type="entry name" value="PROKAR_LIPOPROTEIN"/>
    <property type="match status" value="1"/>
</dbReference>
<protein>
    <submittedName>
        <fullName evidence="3">Beta-glucanase</fullName>
        <ecNumber evidence="3">3.2.1.73</ecNumber>
    </submittedName>
</protein>
<keyword evidence="3" id="KW-0326">Glycosidase</keyword>
<dbReference type="KEGG" id="ctai:NCTC12078_02093"/>
<dbReference type="InterPro" id="IPR050546">
    <property type="entry name" value="Glycosyl_Hydrlase_16"/>
</dbReference>
<dbReference type="PANTHER" id="PTHR10963">
    <property type="entry name" value="GLYCOSYL HYDROLASE-RELATED"/>
    <property type="match status" value="1"/>
</dbReference>
<dbReference type="AlphaFoldDB" id="A0A4U8WFC4"/>
<evidence type="ECO:0000313" key="4">
    <source>
        <dbReference type="Proteomes" id="UP000290013"/>
    </source>
</evidence>
<sequence length="280" mass="31764">MKFLYQHKFLKITTALIFSLSISSCEEDAVQTLPERNWELTWSDEFDGVAGTLPDAAKWSYDIGTGSGGWGNQELQYYTNRPENVSLDGNGNLVITARKENYNGSAFTSARIKTKGLFDQQYGRFEARLKTPYGPGLWPAFWMLGSNIDTVPWPQCGEIDIMELRGQEPHIAHGTLHGPGYSAGNAITKAYALKDGRFDVDFHLFAVEWDADKIDFFVDNYLYQRLTRNEVEKKGQWVYNSPFFMILNVAVGGNYVGFPVDGTPFPQKMTIDYVRVYKPK</sequence>
<dbReference type="Gene3D" id="2.60.120.200">
    <property type="match status" value="1"/>
</dbReference>
<dbReference type="EC" id="3.2.1.73" evidence="3"/>
<reference evidence="3 4" key="1">
    <citation type="submission" date="2019-02" db="EMBL/GenBank/DDBJ databases">
        <authorList>
            <consortium name="Pathogen Informatics"/>
        </authorList>
    </citation>
    <scope>NUCLEOTIDE SEQUENCE [LARGE SCALE GENOMIC DNA]</scope>
    <source>
        <strain evidence="3 4">3012STDY6944375</strain>
    </source>
</reference>
<feature type="domain" description="GH16" evidence="2">
    <location>
        <begin position="26"/>
        <end position="280"/>
    </location>
</feature>
<organism evidence="3 4">
    <name type="scientific">Chryseobacterium taihuense</name>
    <dbReference type="NCBI Taxonomy" id="1141221"/>
    <lineage>
        <taxon>Bacteria</taxon>
        <taxon>Pseudomonadati</taxon>
        <taxon>Bacteroidota</taxon>
        <taxon>Flavobacteriia</taxon>
        <taxon>Flavobacteriales</taxon>
        <taxon>Weeksellaceae</taxon>
        <taxon>Chryseobacterium group</taxon>
        <taxon>Chryseobacterium</taxon>
    </lineage>
</organism>
<dbReference type="InterPro" id="IPR013320">
    <property type="entry name" value="ConA-like_dom_sf"/>
</dbReference>
<dbReference type="RefSeq" id="WP_130914450.1">
    <property type="nucleotide sequence ID" value="NZ_LR215974.1"/>
</dbReference>
<proteinExistence type="inferred from homology"/>
<accession>A0A4U8WFC4</accession>
<dbReference type="SUPFAM" id="SSF49899">
    <property type="entry name" value="Concanavalin A-like lectins/glucanases"/>
    <property type="match status" value="1"/>
</dbReference>
<dbReference type="PANTHER" id="PTHR10963:SF55">
    <property type="entry name" value="GLYCOSIDE HYDROLASE FAMILY 16 PROTEIN"/>
    <property type="match status" value="1"/>
</dbReference>
<dbReference type="GO" id="GO:0005975">
    <property type="term" value="P:carbohydrate metabolic process"/>
    <property type="evidence" value="ECO:0007669"/>
    <property type="project" value="InterPro"/>
</dbReference>
<gene>
    <name evidence="3" type="primary">bglA</name>
    <name evidence="3" type="ORF">NCTC12078_02093</name>
</gene>
<dbReference type="CDD" id="cd08023">
    <property type="entry name" value="GH16_laminarinase_like"/>
    <property type="match status" value="1"/>
</dbReference>
<name>A0A4U8WFC4_9FLAO</name>
<evidence type="ECO:0000313" key="3">
    <source>
        <dbReference type="EMBL" id="VFB04070.1"/>
    </source>
</evidence>
<comment type="similarity">
    <text evidence="1">Belongs to the glycosyl hydrolase 16 family.</text>
</comment>
<keyword evidence="3" id="KW-0378">Hydrolase</keyword>
<dbReference type="PROSITE" id="PS51762">
    <property type="entry name" value="GH16_2"/>
    <property type="match status" value="1"/>
</dbReference>
<dbReference type="Proteomes" id="UP000290013">
    <property type="component" value="Chromosome"/>
</dbReference>
<dbReference type="GO" id="GO:0042972">
    <property type="term" value="F:licheninase activity"/>
    <property type="evidence" value="ECO:0007669"/>
    <property type="project" value="UniProtKB-EC"/>
</dbReference>